<reference evidence="2" key="2">
    <citation type="journal article" date="2015" name="Data Brief">
        <title>Shoot transcriptome of the giant reed, Arundo donax.</title>
        <authorList>
            <person name="Barrero R.A."/>
            <person name="Guerrero F.D."/>
            <person name="Moolhuijzen P."/>
            <person name="Goolsby J.A."/>
            <person name="Tidwell J."/>
            <person name="Bellgard S.E."/>
            <person name="Bellgard M.I."/>
        </authorList>
    </citation>
    <scope>NUCLEOTIDE SEQUENCE</scope>
    <source>
        <tissue evidence="2">Shoot tissue taken approximately 20 cm above the soil surface</tissue>
    </source>
</reference>
<accession>A0A0A8ZE37</accession>
<dbReference type="AlphaFoldDB" id="A0A0A8ZE37"/>
<sequence length="43" mass="4790">MIKEQKYPLEQYVLSITDRGTLHTQVTGDGASENRQRAGRGGQ</sequence>
<dbReference type="EMBL" id="GBRH01264798">
    <property type="protein sequence ID" value="JAD33097.1"/>
    <property type="molecule type" value="Transcribed_RNA"/>
</dbReference>
<organism evidence="2">
    <name type="scientific">Arundo donax</name>
    <name type="common">Giant reed</name>
    <name type="synonym">Donax arundinaceus</name>
    <dbReference type="NCBI Taxonomy" id="35708"/>
    <lineage>
        <taxon>Eukaryota</taxon>
        <taxon>Viridiplantae</taxon>
        <taxon>Streptophyta</taxon>
        <taxon>Embryophyta</taxon>
        <taxon>Tracheophyta</taxon>
        <taxon>Spermatophyta</taxon>
        <taxon>Magnoliopsida</taxon>
        <taxon>Liliopsida</taxon>
        <taxon>Poales</taxon>
        <taxon>Poaceae</taxon>
        <taxon>PACMAD clade</taxon>
        <taxon>Arundinoideae</taxon>
        <taxon>Arundineae</taxon>
        <taxon>Arundo</taxon>
    </lineage>
</organism>
<evidence type="ECO:0000256" key="1">
    <source>
        <dbReference type="SAM" id="MobiDB-lite"/>
    </source>
</evidence>
<evidence type="ECO:0000313" key="2">
    <source>
        <dbReference type="EMBL" id="JAD33097.1"/>
    </source>
</evidence>
<reference evidence="2" key="1">
    <citation type="submission" date="2014-09" db="EMBL/GenBank/DDBJ databases">
        <authorList>
            <person name="Magalhaes I.L.F."/>
            <person name="Oliveira U."/>
            <person name="Santos F.R."/>
            <person name="Vidigal T.H.D.A."/>
            <person name="Brescovit A.D."/>
            <person name="Santos A.J."/>
        </authorList>
    </citation>
    <scope>NUCLEOTIDE SEQUENCE</scope>
    <source>
        <tissue evidence="2">Shoot tissue taken approximately 20 cm above the soil surface</tissue>
    </source>
</reference>
<name>A0A0A8ZE37_ARUDO</name>
<protein>
    <submittedName>
        <fullName evidence="2">Uncharacterized protein</fullName>
    </submittedName>
</protein>
<proteinExistence type="predicted"/>
<feature type="region of interest" description="Disordered" evidence="1">
    <location>
        <begin position="23"/>
        <end position="43"/>
    </location>
</feature>